<evidence type="ECO:0000256" key="1">
    <source>
        <dbReference type="SAM" id="MobiDB-lite"/>
    </source>
</evidence>
<dbReference type="AlphaFoldDB" id="A0A8H7ID18"/>
<feature type="region of interest" description="Disordered" evidence="1">
    <location>
        <begin position="123"/>
        <end position="161"/>
    </location>
</feature>
<sequence>MTSLVASKPSDGPTSPGLMSYGSDPRRLPSPRVVPWCAAITPGTSAETQTDETMAFDAFNPLDKMAPFDMGLLGSDLGMDQYAVCCLATFTATAYPPPAPAVPASAPTPAPELPLAAAAIVTDDEDDEDEEIAPLPTRTRKPKKNAAAAGGISKRPSRASTPASVLPSYVHFDDPKPVVPPALGKGGVASYLNGERIGSQEPDEWRPLPKNTKSSPARKRGNFGTRSVLEISGLDAKLIAAIRSELSNTHNENTELRREIDALKRAIQEGRLSAADTGLPPPRPLTPEQTATPPTPTTAGPRRPAELTRANTTRMSARITAPVSGVVLLDTAVLLLVPTAVVRKPRNVSPSSSGSSSASVNMNPLMNLSPLFSSSKLPNQTPVCSLTSWTRRLTNAPSKGSGLSFGDGWPRRLVPECFGRTAAAATEGERDALFTPLVGDMLSPLSSPQQTSSLASPQQSSSSTSPQQTMSSSPSLSMLHQPATTFKSLFDGVFPPSALLTAQSSAQQSSSSPALGQQSSPSLSQQSSPNPAQQQPQQQSFVPAPALCKHPALALASSARSRLQTRRPVVGSAAGQAAERVLFPSSYSPSSSSSSQQPMSSSSAQPASSSTQRESYLAQFAQAAVVHQQQQQQQQQLAQAQLSGLAAGVRPAYFTSAKDKNSSGEESKLVSAMSGLAIDKKLGSSDKKATTAGLGLGLGVDKQTLPALSDKKGTTTASGARSLARVTDPAPAHGLRVRRVLEGKAIVKVVDVDGLDGLEEKMRGMSVGVGSTGGGGGVFGNLRGKK</sequence>
<evidence type="ECO:0000313" key="3">
    <source>
        <dbReference type="Proteomes" id="UP000614334"/>
    </source>
</evidence>
<gene>
    <name evidence="2" type="ORF">RHS01_05112</name>
</gene>
<organism evidence="2 3">
    <name type="scientific">Rhizoctonia solani</name>
    <dbReference type="NCBI Taxonomy" id="456999"/>
    <lineage>
        <taxon>Eukaryota</taxon>
        <taxon>Fungi</taxon>
        <taxon>Dikarya</taxon>
        <taxon>Basidiomycota</taxon>
        <taxon>Agaricomycotina</taxon>
        <taxon>Agaricomycetes</taxon>
        <taxon>Cantharellales</taxon>
        <taxon>Ceratobasidiaceae</taxon>
        <taxon>Rhizoctonia</taxon>
    </lineage>
</organism>
<feature type="region of interest" description="Disordered" evidence="1">
    <location>
        <begin position="504"/>
        <end position="540"/>
    </location>
</feature>
<reference evidence="2" key="1">
    <citation type="submission" date="2020-09" db="EMBL/GenBank/DDBJ databases">
        <title>Comparative genome analyses of four rice-infecting Rhizoctonia solani isolates reveal extensive enrichment of homogalacturonan modification genes.</title>
        <authorList>
            <person name="Lee D.-Y."/>
            <person name="Jeon J."/>
            <person name="Kim K.-T."/>
            <person name="Cheong K."/>
            <person name="Song H."/>
            <person name="Choi G."/>
            <person name="Ko J."/>
            <person name="Opiyo S.O."/>
            <person name="Zuo S."/>
            <person name="Madhav S."/>
            <person name="Lee Y.-H."/>
            <person name="Wang G.-L."/>
        </authorList>
    </citation>
    <scope>NUCLEOTIDE SEQUENCE</scope>
    <source>
        <strain evidence="2">AG1-IA B2</strain>
    </source>
</reference>
<proteinExistence type="predicted"/>
<feature type="compositionally biased region" description="Acidic residues" evidence="1">
    <location>
        <begin position="123"/>
        <end position="132"/>
    </location>
</feature>
<feature type="region of interest" description="Disordered" evidence="1">
    <location>
        <begin position="1"/>
        <end position="26"/>
    </location>
</feature>
<protein>
    <recommendedName>
        <fullName evidence="4">Proteophosphoglycan ppg4</fullName>
    </recommendedName>
</protein>
<feature type="compositionally biased region" description="Low complexity" evidence="1">
    <location>
        <begin position="441"/>
        <end position="478"/>
    </location>
</feature>
<comment type="caution">
    <text evidence="2">The sequence shown here is derived from an EMBL/GenBank/DDBJ whole genome shotgun (WGS) entry which is preliminary data.</text>
</comment>
<dbReference type="EMBL" id="JACYCF010000008">
    <property type="protein sequence ID" value="KAF8755441.1"/>
    <property type="molecule type" value="Genomic_DNA"/>
</dbReference>
<feature type="region of interest" description="Disordered" evidence="1">
    <location>
        <begin position="439"/>
        <end position="478"/>
    </location>
</feature>
<feature type="compositionally biased region" description="Low complexity" evidence="1">
    <location>
        <begin position="286"/>
        <end position="302"/>
    </location>
</feature>
<accession>A0A8H7ID18</accession>
<name>A0A8H7ID18_9AGAM</name>
<feature type="compositionally biased region" description="Low complexity" evidence="1">
    <location>
        <begin position="584"/>
        <end position="610"/>
    </location>
</feature>
<feature type="region of interest" description="Disordered" evidence="1">
    <location>
        <begin position="584"/>
        <end position="613"/>
    </location>
</feature>
<evidence type="ECO:0000313" key="2">
    <source>
        <dbReference type="EMBL" id="KAF8755441.1"/>
    </source>
</evidence>
<feature type="region of interest" description="Disordered" evidence="1">
    <location>
        <begin position="272"/>
        <end position="308"/>
    </location>
</feature>
<feature type="region of interest" description="Disordered" evidence="1">
    <location>
        <begin position="196"/>
        <end position="221"/>
    </location>
</feature>
<evidence type="ECO:0008006" key="4">
    <source>
        <dbReference type="Google" id="ProtNLM"/>
    </source>
</evidence>
<dbReference type="Proteomes" id="UP000614334">
    <property type="component" value="Unassembled WGS sequence"/>
</dbReference>